<dbReference type="InParanoid" id="A0A1W0W5C5"/>
<dbReference type="Proteomes" id="UP000000768">
    <property type="component" value="Chromosome 2"/>
</dbReference>
<dbReference type="PANTHER" id="PTHR34223">
    <property type="entry name" value="OS11G0201299 PROTEIN"/>
    <property type="match status" value="1"/>
</dbReference>
<organism evidence="2 3">
    <name type="scientific">Sorghum bicolor</name>
    <name type="common">Sorghum</name>
    <name type="synonym">Sorghum vulgare</name>
    <dbReference type="NCBI Taxonomy" id="4558"/>
    <lineage>
        <taxon>Eukaryota</taxon>
        <taxon>Viridiplantae</taxon>
        <taxon>Streptophyta</taxon>
        <taxon>Embryophyta</taxon>
        <taxon>Tracheophyta</taxon>
        <taxon>Spermatophyta</taxon>
        <taxon>Magnoliopsida</taxon>
        <taxon>Liliopsida</taxon>
        <taxon>Poales</taxon>
        <taxon>Poaceae</taxon>
        <taxon>PACMAD clade</taxon>
        <taxon>Panicoideae</taxon>
        <taxon>Andropogonodae</taxon>
        <taxon>Andropogoneae</taxon>
        <taxon>Sorghinae</taxon>
        <taxon>Sorghum</taxon>
    </lineage>
</organism>
<reference evidence="2 3" key="1">
    <citation type="journal article" date="2009" name="Nature">
        <title>The Sorghum bicolor genome and the diversification of grasses.</title>
        <authorList>
            <person name="Paterson A.H."/>
            <person name="Bowers J.E."/>
            <person name="Bruggmann R."/>
            <person name="Dubchak I."/>
            <person name="Grimwood J."/>
            <person name="Gundlach H."/>
            <person name="Haberer G."/>
            <person name="Hellsten U."/>
            <person name="Mitros T."/>
            <person name="Poliakov A."/>
            <person name="Schmutz J."/>
            <person name="Spannagl M."/>
            <person name="Tang H."/>
            <person name="Wang X."/>
            <person name="Wicker T."/>
            <person name="Bharti A.K."/>
            <person name="Chapman J."/>
            <person name="Feltus F.A."/>
            <person name="Gowik U."/>
            <person name="Grigoriev I.V."/>
            <person name="Lyons E."/>
            <person name="Maher C.A."/>
            <person name="Martis M."/>
            <person name="Narechania A."/>
            <person name="Otillar R.P."/>
            <person name="Penning B.W."/>
            <person name="Salamov A.A."/>
            <person name="Wang Y."/>
            <person name="Zhang L."/>
            <person name="Carpita N.C."/>
            <person name="Freeling M."/>
            <person name="Gingle A.R."/>
            <person name="Hash C.T."/>
            <person name="Keller B."/>
            <person name="Klein P."/>
            <person name="Kresovich S."/>
            <person name="McCann M.C."/>
            <person name="Ming R."/>
            <person name="Peterson D.G."/>
            <person name="Mehboob-ur-Rahman"/>
            <person name="Ware D."/>
            <person name="Westhoff P."/>
            <person name="Mayer K.F."/>
            <person name="Messing J."/>
            <person name="Rokhsar D.S."/>
        </authorList>
    </citation>
    <scope>NUCLEOTIDE SEQUENCE [LARGE SCALE GENOMIC DNA]</scope>
    <source>
        <strain evidence="3">cv. BTx623</strain>
    </source>
</reference>
<keyword evidence="3" id="KW-1185">Reference proteome</keyword>
<dbReference type="SUPFAM" id="SSF52047">
    <property type="entry name" value="RNI-like"/>
    <property type="match status" value="1"/>
</dbReference>
<evidence type="ECO:0000313" key="3">
    <source>
        <dbReference type="Proteomes" id="UP000000768"/>
    </source>
</evidence>
<evidence type="ECO:0008006" key="4">
    <source>
        <dbReference type="Google" id="ProtNLM"/>
    </source>
</evidence>
<evidence type="ECO:0000256" key="1">
    <source>
        <dbReference type="SAM" id="MobiDB-lite"/>
    </source>
</evidence>
<dbReference type="Gene3D" id="3.80.10.10">
    <property type="entry name" value="Ribonuclease Inhibitor"/>
    <property type="match status" value="1"/>
</dbReference>
<dbReference type="PANTHER" id="PTHR34223:SF34">
    <property type="entry name" value="F-BOX DOMAIN-CONTAINING PROTEIN"/>
    <property type="match status" value="1"/>
</dbReference>
<reference evidence="3" key="2">
    <citation type="journal article" date="2018" name="Plant J.">
        <title>The Sorghum bicolor reference genome: improved assembly, gene annotations, a transcriptome atlas, and signatures of genome organization.</title>
        <authorList>
            <person name="McCormick R.F."/>
            <person name="Truong S.K."/>
            <person name="Sreedasyam A."/>
            <person name="Jenkins J."/>
            <person name="Shu S."/>
            <person name="Sims D."/>
            <person name="Kennedy M."/>
            <person name="Amirebrahimi M."/>
            <person name="Weers B.D."/>
            <person name="McKinley B."/>
            <person name="Mattison A."/>
            <person name="Morishige D.T."/>
            <person name="Grimwood J."/>
            <person name="Schmutz J."/>
            <person name="Mullet J.E."/>
        </authorList>
    </citation>
    <scope>NUCLEOTIDE SEQUENCE [LARGE SCALE GENOMIC DNA]</scope>
    <source>
        <strain evidence="3">cv. BTx623</strain>
    </source>
</reference>
<proteinExistence type="predicted"/>
<gene>
    <name evidence="2" type="ORF">SORBI_3002G208850</name>
</gene>
<dbReference type="AlphaFoldDB" id="A0A1W0W5C5"/>
<dbReference type="EMBL" id="CM000761">
    <property type="protein sequence ID" value="OQU89535.1"/>
    <property type="molecule type" value="Genomic_DNA"/>
</dbReference>
<name>A0A1W0W5C5_SORBI</name>
<feature type="region of interest" description="Disordered" evidence="1">
    <location>
        <begin position="1"/>
        <end position="24"/>
    </location>
</feature>
<protein>
    <recommendedName>
        <fullName evidence="4">FBD domain-containing protein</fullName>
    </recommendedName>
</protein>
<dbReference type="InterPro" id="IPR032675">
    <property type="entry name" value="LRR_dom_sf"/>
</dbReference>
<accession>A0A1W0W5C5</accession>
<evidence type="ECO:0000313" key="2">
    <source>
        <dbReference type="EMBL" id="OQU89535.1"/>
    </source>
</evidence>
<dbReference type="InterPro" id="IPR053197">
    <property type="entry name" value="F-box_SCFL_complex_component"/>
</dbReference>
<dbReference type="Gramene" id="OQU89535">
    <property type="protein sequence ID" value="OQU89535"/>
    <property type="gene ID" value="SORBI_3002G208850"/>
</dbReference>
<sequence>MDGWPLPDVDDGHGALSPGHGGLSPGRASSVAAAPLALGRLLLSAPSRVASLYGAGALTRRPLVQLVSIQLCWTHDGDTNTWISHVARHKAEEIELSAKHHNGNPTPEYMSFIVDSEALVKQDVAGKVSVKTDLKILKFIHLSLDDTTLTQLCSRCTSLEQIELNDCLIAQATKIQSKLLKRLTMIKCKIPKGLLSVDAPNLVSLQFSSNFGYVSWIQNLGLLAASNVNQRVTHKYPYCFGLGSCNLEILKLSCVKLDHPHAALLGVHFFGRTRAKDCLAPLRRGAVSDRCWWG</sequence>